<evidence type="ECO:0000313" key="1">
    <source>
        <dbReference type="EMBL" id="CQH48613.1"/>
    </source>
</evidence>
<keyword evidence="2" id="KW-1185">Reference proteome</keyword>
<protein>
    <submittedName>
        <fullName evidence="1">Uncharacterized protein</fullName>
    </submittedName>
</protein>
<dbReference type="AlphaFoldDB" id="A0A0U5H0F1"/>
<name>A0A0U5H0F1_9EURY</name>
<sequence length="46" mass="5066">MGLYTLYRIMAPWANLPPTSASSPRIIAGARRVAAAAFVAWFPVRF</sequence>
<dbReference type="KEGG" id="hhb:Hhub_1441"/>
<accession>A0A0U5H0F1</accession>
<organism evidence="1 2">
    <name type="scientific">Halobacterium hubeiense</name>
    <dbReference type="NCBI Taxonomy" id="1407499"/>
    <lineage>
        <taxon>Archaea</taxon>
        <taxon>Methanobacteriati</taxon>
        <taxon>Methanobacteriota</taxon>
        <taxon>Stenosarchaea group</taxon>
        <taxon>Halobacteria</taxon>
        <taxon>Halobacteriales</taxon>
        <taxon>Halobacteriaceae</taxon>
        <taxon>Halobacterium</taxon>
    </lineage>
</organism>
<dbReference type="Proteomes" id="UP000066737">
    <property type="component" value="Chromosome I"/>
</dbReference>
<dbReference type="STRING" id="1407499.HHUB_1441"/>
<evidence type="ECO:0000313" key="2">
    <source>
        <dbReference type="Proteomes" id="UP000066737"/>
    </source>
</evidence>
<proteinExistence type="predicted"/>
<reference evidence="2" key="1">
    <citation type="journal article" date="2016" name="Environ. Microbiol.">
        <title>The complete genome of a viable archaeum isolated from 123-million-year-old rock salt.</title>
        <authorList>
            <person name="Jaakkola S.T."/>
            <person name="Pfeiffer F."/>
            <person name="Ravantti J.J."/>
            <person name="Guo Q."/>
            <person name="Liu Y."/>
            <person name="Chen X."/>
            <person name="Ma H."/>
            <person name="Yang C."/>
            <person name="Oksanen H.M."/>
            <person name="Bamford D.H."/>
        </authorList>
    </citation>
    <scope>NUCLEOTIDE SEQUENCE</scope>
    <source>
        <strain evidence="2">JI20-1</strain>
    </source>
</reference>
<dbReference type="EMBL" id="LN831302">
    <property type="protein sequence ID" value="CQH48613.1"/>
    <property type="molecule type" value="Genomic_DNA"/>
</dbReference>
<gene>
    <name evidence="1" type="ORF">HHUB_1441</name>
</gene>